<dbReference type="SUPFAM" id="SSF51126">
    <property type="entry name" value="Pectin lyase-like"/>
    <property type="match status" value="2"/>
</dbReference>
<gene>
    <name evidence="2" type="ORF">DES53_107251</name>
</gene>
<dbReference type="Pfam" id="PF12951">
    <property type="entry name" value="PATR"/>
    <property type="match status" value="13"/>
</dbReference>
<reference evidence="2 3" key="1">
    <citation type="submission" date="2018-06" db="EMBL/GenBank/DDBJ databases">
        <title>Genomic Encyclopedia of Type Strains, Phase IV (KMG-IV): sequencing the most valuable type-strain genomes for metagenomic binning, comparative biology and taxonomic classification.</title>
        <authorList>
            <person name="Goeker M."/>
        </authorList>
    </citation>
    <scope>NUCLEOTIDE SEQUENCE [LARGE SCALE GENOMIC DNA]</scope>
    <source>
        <strain evidence="2 3">DSM 25532</strain>
    </source>
</reference>
<dbReference type="InterPro" id="IPR013424">
    <property type="entry name" value="Ice-binding_C"/>
</dbReference>
<comment type="caution">
    <text evidence="2">The sequence shown here is derived from an EMBL/GenBank/DDBJ whole genome shotgun (WGS) entry which is preliminary data.</text>
</comment>
<dbReference type="EMBL" id="QNRR01000007">
    <property type="protein sequence ID" value="RBP41419.1"/>
    <property type="molecule type" value="Genomic_DNA"/>
</dbReference>
<name>A0A366HIJ0_9BACT</name>
<protein>
    <submittedName>
        <fullName evidence="2">Putative secreted protein with PEP-CTERM sorting signal</fullName>
    </submittedName>
</protein>
<evidence type="ECO:0000256" key="1">
    <source>
        <dbReference type="ARBA" id="ARBA00022729"/>
    </source>
</evidence>
<accession>A0A366HIJ0</accession>
<keyword evidence="1" id="KW-0732">Signal</keyword>
<dbReference type="RefSeq" id="WP_113960049.1">
    <property type="nucleotide sequence ID" value="NZ_QNRR01000007.1"/>
</dbReference>
<dbReference type="InterPro" id="IPR013425">
    <property type="entry name" value="Autotrns_rpt"/>
</dbReference>
<dbReference type="InterPro" id="IPR011050">
    <property type="entry name" value="Pectin_lyase_fold/virulence"/>
</dbReference>
<dbReference type="OrthoDB" id="200362at2"/>
<dbReference type="NCBIfam" id="TIGR02601">
    <property type="entry name" value="autotrns_rpt"/>
    <property type="match status" value="12"/>
</dbReference>
<dbReference type="Proteomes" id="UP000253426">
    <property type="component" value="Unassembled WGS sequence"/>
</dbReference>
<sequence>MLDRLSYVLRLRDPLRRHHPYRISWRAVIGLGKLALLASMMSAAASAQTSGVWKVTGNNLNWSDPANWQSSVASGIGVTADFSQVNIPGARNVVLDGPFTVGTLIFGDSDDTHAWTLNGASTLTLETAAGIPEIRVVNRTLTVNATLGGIQGFRKTGAGTLALANAGITLTGGIALNEGVLSFTNGALGTNAVTFGGNATLTWGASTNQDISSQIVLGDGFTATLNTSTNNVTLASVLQTGVSGNAAVTKTGGGTLTLTAANTWTGLTRVNVGRLVLAGGNNRLAATSGVTIGQAGNSGVLQLGDASGAVNQTVISLASAGTGTANAVVGGNAAVSTLTVNVAGPASNSFTFAGLLGGAGANENNLALTKAGAGTLVINNAANTFTGGVNIQGGTLEFGLGALAANTVTFTGNGTLTWNGTNTQDVSSQIRLNNGVTASISANGNTVTLATAFQVGTNNSVTKSGGGTFIITAANTWTNGTRINNGRMILTGGDNRLSDLGGISLGNGANSGVLQLGDASGASNQTITNLTIIGNGTANAIVGGNSNISTLTLNTDGIVAYAGLLGGIGANENQLALVKGGTGIFVLNGENTFAGDVTINGGSLLISKSAALGLGNKTVHIHAAANAPSLQLDGTNGDIVLASGIRYVTSNDDATNAAIVSKAGNNVISGSIAPTTGGAGTGATRIKVETGTLTLEGDIAPELDVAAASTVILDGDGNGTVSGLIANHGAHTLGIRKEGAGTWSLLAANTYSGPTDVAGGRLNLTTAQSGGGAVTVRDGATLGLKLAASGQTLATSELTLGELSGSTLSFDLGAFANPSIALITAPTFITHGLNVLHVSGTGLNVGQFALIDYTGSIGGDGFSALSLGILPARVTANLLNDTTNTQVLLNITAFDVPKWIGGVNNQWDIDDGTGTGTLNWREVNSGLATRYLQGSGGTDSVLFDDTVGVPLTVDLTTTLTPATVTVNTSINAFVFEGAGKLSGSTQLIKNGSSKLIFKELGLNDYIGATTINGGTLQIGDGVTSFAGGLGTGDVSINNSATLILKRPDDITVANVISGSAASTIIQEGPGSVTLSGNNASFEGSISVAGGTLVVGGANALGSLTGGTSIATGATLDVGGFSLAENISNAGGTLRNTVGTTGILSGNISLDGGGTVHVDDSTVRLTITTAITGTGGLKKSGAGTLVLTGNNTYAGGTTISGGILQIGATGGAGTSGALPAGDIDFAADEFSSATLTILRSDAITIANNITSSGLGTNAIIIGVNGAASPSGTVTFSGNNSFTGNVTINGGTLKITNSNALGSGTKTVRVASNALPSLVLDGSAGDITLAAGINYQVSSDGSGSTAGGIVSIAGNNTVNGVVSMINGGGGNARISVQAGSTLTLAGGVDANGATGNRTLLIGGAGTGHITGVISDTGANVVTVTKDGDGTWSLENHNTFTGVVNVNAGTLQFNNAAATGAAQSLGQGTGVVNIGTATTTGTLEYIGLVDALLGRGITVGGVAGGVVKNSSNSGVLTLAGTVTKNGRPLTLTGGRINVTGLVTGATLSDLIVDASVVTLSNTANNYNGTTHVRGGGTLKNGASEVLTDSTVVQLGEATTNTSGTYDLNGFHETISGLTGVGTGARVVTNNGATDSTLTVSGASTFNGVIQDGATAKVNLAKSTGGVFTLTGDNTYTGTTTISGGALQVGAGGTGASQVEAITLGTTGSGQTTVSGTGILAGTGFVRGGLTIAGGSVHAGDTIATAGDQLGTLWIGGNVTFESGSLVLQISSSDLNVAALADSNSAGYSTALLGLTTESAAALASTISIGAHDHLEISGTIDWAATGTRTVSIELASTTDILAGDVFNLLDWSAALNAGTFNAGGALRAGGEVGADLLLPTLANGLGWDTSLFAEHGILVVTQLSVVPEPSRMMLMLFAFGAVILRRKRGGRATAF</sequence>
<proteinExistence type="predicted"/>
<organism evidence="2 3">
    <name type="scientific">Roseimicrobium gellanilyticum</name>
    <dbReference type="NCBI Taxonomy" id="748857"/>
    <lineage>
        <taxon>Bacteria</taxon>
        <taxon>Pseudomonadati</taxon>
        <taxon>Verrucomicrobiota</taxon>
        <taxon>Verrucomicrobiia</taxon>
        <taxon>Verrucomicrobiales</taxon>
        <taxon>Verrucomicrobiaceae</taxon>
        <taxon>Roseimicrobium</taxon>
    </lineage>
</organism>
<evidence type="ECO:0000313" key="3">
    <source>
        <dbReference type="Proteomes" id="UP000253426"/>
    </source>
</evidence>
<keyword evidence="3" id="KW-1185">Reference proteome</keyword>
<evidence type="ECO:0000313" key="2">
    <source>
        <dbReference type="EMBL" id="RBP41419.1"/>
    </source>
</evidence>
<dbReference type="NCBIfam" id="TIGR02595">
    <property type="entry name" value="PEP_CTERM"/>
    <property type="match status" value="1"/>
</dbReference>